<dbReference type="AlphaFoldDB" id="A0AA36DI00"/>
<accession>A0AA36DI00</accession>
<organism evidence="9 10">
    <name type="scientific">Mesorhabditis spiculigera</name>
    <dbReference type="NCBI Taxonomy" id="96644"/>
    <lineage>
        <taxon>Eukaryota</taxon>
        <taxon>Metazoa</taxon>
        <taxon>Ecdysozoa</taxon>
        <taxon>Nematoda</taxon>
        <taxon>Chromadorea</taxon>
        <taxon>Rhabditida</taxon>
        <taxon>Rhabditina</taxon>
        <taxon>Rhabditomorpha</taxon>
        <taxon>Rhabditoidea</taxon>
        <taxon>Rhabditidae</taxon>
        <taxon>Mesorhabditinae</taxon>
        <taxon>Mesorhabditis</taxon>
    </lineage>
</organism>
<dbReference type="SUPFAM" id="SSF57850">
    <property type="entry name" value="RING/U-box"/>
    <property type="match status" value="1"/>
</dbReference>
<keyword evidence="3 6" id="KW-0863">Zinc-finger</keyword>
<feature type="non-terminal residue" evidence="9">
    <location>
        <position position="1"/>
    </location>
</feature>
<dbReference type="PROSITE" id="PS50089">
    <property type="entry name" value="ZF_RING_2"/>
    <property type="match status" value="1"/>
</dbReference>
<evidence type="ECO:0000256" key="4">
    <source>
        <dbReference type="ARBA" id="ARBA00022833"/>
    </source>
</evidence>
<protein>
    <recommendedName>
        <fullName evidence="8">RING-type domain-containing protein</fullName>
    </recommendedName>
</protein>
<feature type="non-terminal residue" evidence="9">
    <location>
        <position position="260"/>
    </location>
</feature>
<keyword evidence="10" id="KW-1185">Reference proteome</keyword>
<reference evidence="9" key="1">
    <citation type="submission" date="2023-06" db="EMBL/GenBank/DDBJ databases">
        <authorList>
            <person name="Delattre M."/>
        </authorList>
    </citation>
    <scope>NUCLEOTIDE SEQUENCE</scope>
    <source>
        <strain evidence="9">AF72</strain>
    </source>
</reference>
<dbReference type="GO" id="GO:0005634">
    <property type="term" value="C:nucleus"/>
    <property type="evidence" value="ECO:0007669"/>
    <property type="project" value="UniProtKB-SubCell"/>
</dbReference>
<gene>
    <name evidence="9" type="ORF">MSPICULIGERA_LOCUS25935</name>
</gene>
<dbReference type="InterPro" id="IPR017907">
    <property type="entry name" value="Znf_RING_CS"/>
</dbReference>
<proteinExistence type="predicted"/>
<dbReference type="PANTHER" id="PTHR45893">
    <property type="entry name" value="POLYCOMB GROUP RING FINGER PROTEIN"/>
    <property type="match status" value="1"/>
</dbReference>
<dbReference type="SMART" id="SM00184">
    <property type="entry name" value="RING"/>
    <property type="match status" value="1"/>
</dbReference>
<keyword evidence="5" id="KW-0539">Nucleus</keyword>
<evidence type="ECO:0000313" key="9">
    <source>
        <dbReference type="EMBL" id="CAJ0587982.1"/>
    </source>
</evidence>
<dbReference type="Gene3D" id="3.10.20.90">
    <property type="entry name" value="Phosphatidylinositol 3-kinase Catalytic Subunit, Chain A, domain 1"/>
    <property type="match status" value="1"/>
</dbReference>
<dbReference type="InterPro" id="IPR051507">
    <property type="entry name" value="PcG_RING_finger"/>
</dbReference>
<sequence>KEPASKKGRKSKGDKENHRRSRRSPSVSNDNENTEDGFDAKEYKTSYFLPLTKLNDHITCQICKGYLIDATTVIECLHTFCKSCLLKHFEDKDNNCPQCGELIHQSHPSHYVAFDRTMQDIVYRLVPGMFAEEKRRRYDFLRRQNKKQGIIDEPMPGKKEEVLDVGPMYKCYQTKPEVSHHRQGDQTMVELSPSPGLGKIGRNIVRLHSMATINTIKRYLALCLWNDVAKYQELDVFCNNELMGKDFSMKFIRMTRWEKA</sequence>
<name>A0AA36DI00_9BILA</name>
<evidence type="ECO:0000256" key="2">
    <source>
        <dbReference type="ARBA" id="ARBA00022723"/>
    </source>
</evidence>
<feature type="domain" description="RING-type" evidence="8">
    <location>
        <begin position="60"/>
        <end position="99"/>
    </location>
</feature>
<feature type="region of interest" description="Disordered" evidence="7">
    <location>
        <begin position="1"/>
        <end position="37"/>
    </location>
</feature>
<evidence type="ECO:0000256" key="3">
    <source>
        <dbReference type="ARBA" id="ARBA00022771"/>
    </source>
</evidence>
<dbReference type="InterPro" id="IPR001841">
    <property type="entry name" value="Znf_RING"/>
</dbReference>
<dbReference type="Pfam" id="PF13923">
    <property type="entry name" value="zf-C3HC4_2"/>
    <property type="match status" value="1"/>
</dbReference>
<keyword evidence="4" id="KW-0862">Zinc</keyword>
<dbReference type="FunFam" id="3.30.40.10:FF:000122">
    <property type="entry name" value="polycomb group RING finger protein 1"/>
    <property type="match status" value="1"/>
</dbReference>
<keyword evidence="2" id="KW-0479">Metal-binding</keyword>
<dbReference type="Gene3D" id="3.30.40.10">
    <property type="entry name" value="Zinc/RING finger domain, C3HC4 (zinc finger)"/>
    <property type="match status" value="1"/>
</dbReference>
<dbReference type="GO" id="GO:0008270">
    <property type="term" value="F:zinc ion binding"/>
    <property type="evidence" value="ECO:0007669"/>
    <property type="project" value="UniProtKB-KW"/>
</dbReference>
<evidence type="ECO:0000256" key="1">
    <source>
        <dbReference type="ARBA" id="ARBA00004123"/>
    </source>
</evidence>
<evidence type="ECO:0000256" key="6">
    <source>
        <dbReference type="PROSITE-ProRule" id="PRU00175"/>
    </source>
</evidence>
<dbReference type="Proteomes" id="UP001177023">
    <property type="component" value="Unassembled WGS sequence"/>
</dbReference>
<dbReference type="InterPro" id="IPR013083">
    <property type="entry name" value="Znf_RING/FYVE/PHD"/>
</dbReference>
<evidence type="ECO:0000256" key="7">
    <source>
        <dbReference type="SAM" id="MobiDB-lite"/>
    </source>
</evidence>
<evidence type="ECO:0000313" key="10">
    <source>
        <dbReference type="Proteomes" id="UP001177023"/>
    </source>
</evidence>
<feature type="compositionally biased region" description="Basic and acidic residues" evidence="7">
    <location>
        <begin position="1"/>
        <end position="17"/>
    </location>
</feature>
<dbReference type="PROSITE" id="PS00518">
    <property type="entry name" value="ZF_RING_1"/>
    <property type="match status" value="1"/>
</dbReference>
<comment type="caution">
    <text evidence="9">The sequence shown here is derived from an EMBL/GenBank/DDBJ whole genome shotgun (WGS) entry which is preliminary data.</text>
</comment>
<evidence type="ECO:0000256" key="5">
    <source>
        <dbReference type="ARBA" id="ARBA00023242"/>
    </source>
</evidence>
<dbReference type="EMBL" id="CATQJA010002770">
    <property type="protein sequence ID" value="CAJ0587982.1"/>
    <property type="molecule type" value="Genomic_DNA"/>
</dbReference>
<evidence type="ECO:0000259" key="8">
    <source>
        <dbReference type="PROSITE" id="PS50089"/>
    </source>
</evidence>
<comment type="subcellular location">
    <subcellularLocation>
        <location evidence="1">Nucleus</location>
    </subcellularLocation>
</comment>